<dbReference type="EMBL" id="OBEL01000004">
    <property type="protein sequence ID" value="SNZ20425.1"/>
    <property type="molecule type" value="Genomic_DNA"/>
</dbReference>
<evidence type="ECO:0000313" key="4">
    <source>
        <dbReference type="Proteomes" id="UP000219439"/>
    </source>
</evidence>
<keyword evidence="4" id="KW-1185">Reference proteome</keyword>
<dbReference type="InterPro" id="IPR011670">
    <property type="entry name" value="DUF1612"/>
</dbReference>
<accession>A0A285PFD3</accession>
<dbReference type="NCBIfam" id="NF040876">
    <property type="entry name" value="RHE_PE00001_fam"/>
    <property type="match status" value="1"/>
</dbReference>
<gene>
    <name evidence="3" type="ORF">SAMN06265368_3528</name>
</gene>
<dbReference type="OrthoDB" id="7989940at2"/>
<sequence>MVYPFLSHAIKLDFERLIGPVEKCGRALSRLDERLRRSPDLAEGFRIRSHFWEAHATSWLEGELVPMEDLVLHEAKTDVRLPTQELGRAHHFLQLRKRVDRHEQGWCLETASLMKLAGHGNDEIDSKPSRYETVDPEHDDHETWAALFADLDEVSKRTDALISGNIAEFDTGAKIQMSAQEQSRHNALDQWCQLQGMVAHYPPQLAAAILLDAWLSLIPIENQARLGRLMAADYLRTEICPNYLPLVAYGLYRSSFRWRRTDPLHTRLVMLLAGFEKGAEQGMEQLNRLAMAQDHMARACAGRRKNSRLPDFAALFIANPYVSIPMARKKLDVTAAAIDRMIEQMGPAMPRELTGRGRYRAWGIV</sequence>
<evidence type="ECO:0000313" key="3">
    <source>
        <dbReference type="EMBL" id="SNZ20425.1"/>
    </source>
</evidence>
<dbReference type="Pfam" id="PF07756">
    <property type="entry name" value="DUF1612"/>
    <property type="match status" value="1"/>
</dbReference>
<proteinExistence type="predicted"/>
<dbReference type="RefSeq" id="WP_097154772.1">
    <property type="nucleotide sequence ID" value="NZ_OBEL01000004.1"/>
</dbReference>
<dbReference type="Pfam" id="PF11972">
    <property type="entry name" value="HTH_13"/>
    <property type="match status" value="1"/>
</dbReference>
<dbReference type="Proteomes" id="UP000219439">
    <property type="component" value="Unassembled WGS sequence"/>
</dbReference>
<evidence type="ECO:0000259" key="1">
    <source>
        <dbReference type="Pfam" id="PF07756"/>
    </source>
</evidence>
<protein>
    <submittedName>
        <fullName evidence="3">HTH DNA binding domain-containing protein</fullName>
    </submittedName>
</protein>
<evidence type="ECO:0000259" key="2">
    <source>
        <dbReference type="Pfam" id="PF11972"/>
    </source>
</evidence>
<dbReference type="InterPro" id="IPR021068">
    <property type="entry name" value="HTH_DNA-bd"/>
</dbReference>
<organism evidence="3 4">
    <name type="scientific">Cohaesibacter gelatinilyticus</name>
    <dbReference type="NCBI Taxonomy" id="372072"/>
    <lineage>
        <taxon>Bacteria</taxon>
        <taxon>Pseudomonadati</taxon>
        <taxon>Pseudomonadota</taxon>
        <taxon>Alphaproteobacteria</taxon>
        <taxon>Hyphomicrobiales</taxon>
        <taxon>Cohaesibacteraceae</taxon>
    </lineage>
</organism>
<name>A0A285PFD3_9HYPH</name>
<dbReference type="InterPro" id="IPR048017">
    <property type="entry name" value="Y4cF-like"/>
</dbReference>
<reference evidence="3 4" key="1">
    <citation type="submission" date="2017-09" db="EMBL/GenBank/DDBJ databases">
        <authorList>
            <person name="Ehlers B."/>
            <person name="Leendertz F.H."/>
        </authorList>
    </citation>
    <scope>NUCLEOTIDE SEQUENCE [LARGE SCALE GENOMIC DNA]</scope>
    <source>
        <strain evidence="3 4">DSM 18289</strain>
    </source>
</reference>
<dbReference type="AlphaFoldDB" id="A0A285PFD3"/>
<feature type="domain" description="DUF1612" evidence="1">
    <location>
        <begin position="186"/>
        <end position="298"/>
    </location>
</feature>
<feature type="domain" description="HTH DNA binding" evidence="2">
    <location>
        <begin position="309"/>
        <end position="365"/>
    </location>
</feature>